<dbReference type="EMBL" id="LK932358">
    <property type="protein sequence ID" value="CDS83930.1"/>
    <property type="molecule type" value="Genomic_DNA"/>
</dbReference>
<feature type="transmembrane region" description="Helical" evidence="1">
    <location>
        <begin position="16"/>
        <end position="36"/>
    </location>
</feature>
<dbReference type="EMBL" id="LK932474">
    <property type="protein sequence ID" value="CDS83824.1"/>
    <property type="molecule type" value="Genomic_DNA"/>
</dbReference>
<dbReference type="RefSeq" id="WP_021366258.1">
    <property type="nucleotide sequence ID" value="NZ_BBYB01000015.1"/>
</dbReference>
<dbReference type="AlphaFoldDB" id="A0A069AS10"/>
<keyword evidence="1" id="KW-0472">Membrane</keyword>
<protein>
    <submittedName>
        <fullName evidence="4">ABC-type transport system, lantibiotic/multidrug-family permease</fullName>
    </submittedName>
    <submittedName>
        <fullName evidence="3">ABC-type transport system,lantibiotic/multidrug-family permease</fullName>
    </submittedName>
</protein>
<sequence>MIHLMKLELKKVGLKRYFLFSILGIFLCMFFVFTGLNDKSTSIYDYDVTFSTISLVFCFYYIILFAVLNVAYIINEYTNKTILILFSYPLDRKKLILSKLLLITTLMISSMIIGYICCFTFVVVLDKYFNLVIGDFHISILSYWIPGAIKSIIVFCSLGIWTFVVGMIRKSIPVTLVSSIIFINLRQFILAGTNTTQDSLISVFIIVGITVIGIYYILNHKVTEID</sequence>
<keyword evidence="1" id="KW-1133">Transmembrane helix</keyword>
<reference evidence="4" key="1">
    <citation type="submission" date="2014-07" db="EMBL/GenBank/DDBJ databases">
        <authorList>
            <person name="Monot Marc"/>
        </authorList>
    </citation>
    <scope>NUCLEOTIDE SEQUENCE</scope>
    <source>
        <strain evidence="4">7032989</strain>
        <strain evidence="3">7032994</strain>
    </source>
</reference>
<dbReference type="EMBL" id="LK933171">
    <property type="protein sequence ID" value="CDT46347.1"/>
    <property type="molecule type" value="Genomic_DNA"/>
</dbReference>
<accession>A0A069AS10</accession>
<feature type="transmembrane region" description="Helical" evidence="1">
    <location>
        <begin position="199"/>
        <end position="218"/>
    </location>
</feature>
<feature type="transmembrane region" description="Helical" evidence="1">
    <location>
        <begin position="172"/>
        <end position="193"/>
    </location>
</feature>
<dbReference type="Pfam" id="PF12730">
    <property type="entry name" value="ABC2_membrane_4"/>
    <property type="match status" value="1"/>
</dbReference>
<gene>
    <name evidence="4" type="ORF">BN1095_490005</name>
    <name evidence="2" type="ORF">BN1096_240015</name>
    <name evidence="3" type="ORF">BN1097_230015</name>
</gene>
<evidence type="ECO:0000256" key="1">
    <source>
        <dbReference type="SAM" id="Phobius"/>
    </source>
</evidence>
<evidence type="ECO:0000313" key="4">
    <source>
        <dbReference type="EMBL" id="CDT46347.1"/>
    </source>
</evidence>
<evidence type="ECO:0000313" key="2">
    <source>
        <dbReference type="EMBL" id="CDS83824.1"/>
    </source>
</evidence>
<proteinExistence type="predicted"/>
<keyword evidence="1" id="KW-0812">Transmembrane</keyword>
<organism evidence="4">
    <name type="scientific">Clostridioides difficile</name>
    <name type="common">Peptoclostridium difficile</name>
    <dbReference type="NCBI Taxonomy" id="1496"/>
    <lineage>
        <taxon>Bacteria</taxon>
        <taxon>Bacillati</taxon>
        <taxon>Bacillota</taxon>
        <taxon>Clostridia</taxon>
        <taxon>Peptostreptococcales</taxon>
        <taxon>Peptostreptococcaceae</taxon>
        <taxon>Clostridioides</taxon>
    </lineage>
</organism>
<evidence type="ECO:0000313" key="3">
    <source>
        <dbReference type="EMBL" id="CDS83930.1"/>
    </source>
</evidence>
<feature type="transmembrane region" description="Helical" evidence="1">
    <location>
        <begin position="48"/>
        <end position="74"/>
    </location>
</feature>
<feature type="transmembrane region" description="Helical" evidence="1">
    <location>
        <begin position="95"/>
        <end position="123"/>
    </location>
</feature>
<feature type="transmembrane region" description="Helical" evidence="1">
    <location>
        <begin position="143"/>
        <end position="165"/>
    </location>
</feature>
<name>A0A069AS10_CLODI</name>